<evidence type="ECO:0008006" key="3">
    <source>
        <dbReference type="Google" id="ProtNLM"/>
    </source>
</evidence>
<dbReference type="KEGG" id="plal:FXN65_19730"/>
<dbReference type="Proteomes" id="UP000327179">
    <property type="component" value="Chromosome"/>
</dbReference>
<evidence type="ECO:0000313" key="1">
    <source>
        <dbReference type="EMBL" id="QEY64180.1"/>
    </source>
</evidence>
<evidence type="ECO:0000313" key="2">
    <source>
        <dbReference type="Proteomes" id="UP000327179"/>
    </source>
</evidence>
<organism evidence="1 2">
    <name type="scientific">Metapseudomonas lalkuanensis</name>
    <dbReference type="NCBI Taxonomy" id="2604832"/>
    <lineage>
        <taxon>Bacteria</taxon>
        <taxon>Pseudomonadati</taxon>
        <taxon>Pseudomonadota</taxon>
        <taxon>Gammaproteobacteria</taxon>
        <taxon>Pseudomonadales</taxon>
        <taxon>Pseudomonadaceae</taxon>
        <taxon>Metapseudomonas</taxon>
    </lineage>
</organism>
<name>A0A5J6QNX2_9GAMM</name>
<proteinExistence type="predicted"/>
<dbReference type="AlphaFoldDB" id="A0A5J6QNX2"/>
<protein>
    <recommendedName>
        <fullName evidence="3">SRPBCC family protein</fullName>
    </recommendedName>
</protein>
<gene>
    <name evidence="1" type="ORF">FXN65_19730</name>
</gene>
<accession>A0A5J6QNX2</accession>
<dbReference type="RefSeq" id="WP_151135569.1">
    <property type="nucleotide sequence ID" value="NZ_CP043311.1"/>
</dbReference>
<keyword evidence="2" id="KW-1185">Reference proteome</keyword>
<dbReference type="EMBL" id="CP043311">
    <property type="protein sequence ID" value="QEY64180.1"/>
    <property type="molecule type" value="Genomic_DNA"/>
</dbReference>
<reference evidence="1 2" key="1">
    <citation type="submission" date="2019-08" db="EMBL/GenBank/DDBJ databases">
        <title>Whole-genome Sequencing of e-waste polymer degrading bacterium Pseudomonas sp. strain PE08.</title>
        <authorList>
            <person name="Kirdat K."/>
            <person name="Debbarma P."/>
            <person name="Narawade N."/>
            <person name="Suyal D."/>
            <person name="Thorat V."/>
            <person name="Shouche Y."/>
            <person name="Goel R."/>
            <person name="Yadav A."/>
        </authorList>
    </citation>
    <scope>NUCLEOTIDE SEQUENCE [LARGE SCALE GENOMIC DNA]</scope>
    <source>
        <strain evidence="1 2">PE08</strain>
    </source>
</reference>
<sequence>MSRRTISLVMPASAADTFEAFHNHHLRLHWDTLLSGAYVETGASHPSIGAISFNRGRGWKRLFSMRTRFVNYQPGKVAAALLVEPSGMFQDWNASMRHRDIGPGQSELIYSFGLKLRPSWVGLLLDPLAQLLFAHATRRRLQALADFLGRGPLGSGEAG</sequence>
<dbReference type="SUPFAM" id="SSF55961">
    <property type="entry name" value="Bet v1-like"/>
    <property type="match status" value="1"/>
</dbReference>